<evidence type="ECO:0000256" key="2">
    <source>
        <dbReference type="ARBA" id="ARBA00022475"/>
    </source>
</evidence>
<feature type="transmembrane region" description="Helical" evidence="6">
    <location>
        <begin position="249"/>
        <end position="268"/>
    </location>
</feature>
<keyword evidence="5 6" id="KW-0472">Membrane</keyword>
<protein>
    <submittedName>
        <fullName evidence="7">Uncharacterized protein</fullName>
    </submittedName>
</protein>
<organism evidence="7 8">
    <name type="scientific">Oceanisphaera profunda</name>
    <dbReference type="NCBI Taxonomy" id="1416627"/>
    <lineage>
        <taxon>Bacteria</taxon>
        <taxon>Pseudomonadati</taxon>
        <taxon>Pseudomonadota</taxon>
        <taxon>Gammaproteobacteria</taxon>
        <taxon>Aeromonadales</taxon>
        <taxon>Aeromonadaceae</taxon>
        <taxon>Oceanisphaera</taxon>
    </lineage>
</organism>
<evidence type="ECO:0000256" key="1">
    <source>
        <dbReference type="ARBA" id="ARBA00004651"/>
    </source>
</evidence>
<dbReference type="KEGG" id="opf:CBP31_03405"/>
<dbReference type="RefSeq" id="WP_087034872.1">
    <property type="nucleotide sequence ID" value="NZ_CP021377.1"/>
</dbReference>
<name>A0A1Y0D381_9GAMM</name>
<sequence>MILRHTLVYTGVKFLPALASLAALMIFTRLMSPKQFGEYSLTVNVSATLVAILANFIVIGLGRFEPTVKSELEKSVLHSTITSTAVVLSCAVTLFMMLLALLDILPSLSINFFFLIVLFQVTLLLMLSQKLINANLQPKRYGLSLALKNILLLVLGGGSLLLGLGTQAVLASLAAATLIASLPALSLWGKISFKLFDLGILRQLWAYGAPLTLLYLFVMIISFSDRIFIDIMLGSSEVGIYSAGYDLTQYTIGFVASIIHLAAFPIILKVYEKEGEKKTKILLTTTLKILLLLIIPVTLGFIATQSEIAELILGDAFSSTATTLMPILALSILLSTIKSYYFDYTFQLTKQTWLQAIPPLIAAIFNCILNYILILKFGLVGAAYATLASFSIYLMVTVFLSGKVFNLPAFPWFFTLKVVVSGLIMAFSVSMLPVTLPVIPLLIFKVLSGCIVFSICLLILLNGEVKTLLGSVKQYQK</sequence>
<keyword evidence="4 6" id="KW-1133">Transmembrane helix</keyword>
<dbReference type="GO" id="GO:0005886">
    <property type="term" value="C:plasma membrane"/>
    <property type="evidence" value="ECO:0007669"/>
    <property type="project" value="UniProtKB-SubCell"/>
</dbReference>
<dbReference type="EMBL" id="CP021377">
    <property type="protein sequence ID" value="ART81784.1"/>
    <property type="molecule type" value="Genomic_DNA"/>
</dbReference>
<feature type="transmembrane region" description="Helical" evidence="6">
    <location>
        <begin position="39"/>
        <end position="64"/>
    </location>
</feature>
<evidence type="ECO:0000256" key="3">
    <source>
        <dbReference type="ARBA" id="ARBA00022692"/>
    </source>
</evidence>
<feature type="transmembrane region" description="Helical" evidence="6">
    <location>
        <begin position="280"/>
        <end position="303"/>
    </location>
</feature>
<accession>A0A1Y0D381</accession>
<comment type="subcellular location">
    <subcellularLocation>
        <location evidence="1">Cell membrane</location>
        <topology evidence="1">Multi-pass membrane protein</topology>
    </subcellularLocation>
</comment>
<feature type="transmembrane region" description="Helical" evidence="6">
    <location>
        <begin position="204"/>
        <end position="229"/>
    </location>
</feature>
<reference evidence="7 8" key="1">
    <citation type="journal article" date="2014" name="Int. J. Syst. Evol. Microbiol.">
        <title>Oceanisphaera profunda sp. nov., a marine bacterium isolated from deep-sea sediment, and emended description of the genus Oceanisphaera.</title>
        <authorList>
            <person name="Xu Z."/>
            <person name="Zhang X.Y."/>
            <person name="Su H.N."/>
            <person name="Yu Z.C."/>
            <person name="Liu C."/>
            <person name="Li H."/>
            <person name="Chen X.L."/>
            <person name="Song X.Y."/>
            <person name="Xie B.B."/>
            <person name="Qin Q.L."/>
            <person name="Zhou B.C."/>
            <person name="Shi M."/>
            <person name="Huang Y."/>
            <person name="Zhang Y.Z."/>
        </authorList>
    </citation>
    <scope>NUCLEOTIDE SEQUENCE [LARGE SCALE GENOMIC DNA]</scope>
    <source>
        <strain evidence="7 8">SM1222</strain>
    </source>
</reference>
<evidence type="ECO:0000313" key="7">
    <source>
        <dbReference type="EMBL" id="ART81784.1"/>
    </source>
</evidence>
<feature type="transmembrane region" description="Helical" evidence="6">
    <location>
        <begin position="323"/>
        <end position="341"/>
    </location>
</feature>
<evidence type="ECO:0000256" key="6">
    <source>
        <dbReference type="SAM" id="Phobius"/>
    </source>
</evidence>
<feature type="transmembrane region" description="Helical" evidence="6">
    <location>
        <begin position="108"/>
        <end position="128"/>
    </location>
</feature>
<evidence type="ECO:0000313" key="8">
    <source>
        <dbReference type="Proteomes" id="UP000243937"/>
    </source>
</evidence>
<proteinExistence type="predicted"/>
<dbReference type="InterPro" id="IPR002797">
    <property type="entry name" value="Polysacc_synth"/>
</dbReference>
<evidence type="ECO:0000256" key="5">
    <source>
        <dbReference type="ARBA" id="ARBA00023136"/>
    </source>
</evidence>
<feature type="transmembrane region" description="Helical" evidence="6">
    <location>
        <begin position="438"/>
        <end position="461"/>
    </location>
</feature>
<dbReference type="Pfam" id="PF01943">
    <property type="entry name" value="Polysacc_synt"/>
    <property type="match status" value="1"/>
</dbReference>
<evidence type="ECO:0000256" key="4">
    <source>
        <dbReference type="ARBA" id="ARBA00022989"/>
    </source>
</evidence>
<feature type="transmembrane region" description="Helical" evidence="6">
    <location>
        <begin position="412"/>
        <end position="432"/>
    </location>
</feature>
<feature type="transmembrane region" description="Helical" evidence="6">
    <location>
        <begin position="353"/>
        <end position="373"/>
    </location>
</feature>
<feature type="transmembrane region" description="Helical" evidence="6">
    <location>
        <begin position="140"/>
        <end position="162"/>
    </location>
</feature>
<keyword evidence="2" id="KW-1003">Cell membrane</keyword>
<dbReference type="AlphaFoldDB" id="A0A1Y0D381"/>
<feature type="transmembrane region" description="Helical" evidence="6">
    <location>
        <begin position="7"/>
        <end position="27"/>
    </location>
</feature>
<dbReference type="Proteomes" id="UP000243937">
    <property type="component" value="Chromosome"/>
</dbReference>
<dbReference type="PANTHER" id="PTHR30250">
    <property type="entry name" value="PST FAMILY PREDICTED COLANIC ACID TRANSPORTER"/>
    <property type="match status" value="1"/>
</dbReference>
<feature type="transmembrane region" description="Helical" evidence="6">
    <location>
        <begin position="379"/>
        <end position="400"/>
    </location>
</feature>
<dbReference type="InterPro" id="IPR050833">
    <property type="entry name" value="Poly_Biosynth_Transport"/>
</dbReference>
<dbReference type="PANTHER" id="PTHR30250:SF11">
    <property type="entry name" value="O-ANTIGEN TRANSPORTER-RELATED"/>
    <property type="match status" value="1"/>
</dbReference>
<feature type="transmembrane region" description="Helical" evidence="6">
    <location>
        <begin position="76"/>
        <end position="102"/>
    </location>
</feature>
<keyword evidence="3 6" id="KW-0812">Transmembrane</keyword>
<gene>
    <name evidence="7" type="ORF">CBP31_03405</name>
</gene>
<feature type="transmembrane region" description="Helical" evidence="6">
    <location>
        <begin position="168"/>
        <end position="188"/>
    </location>
</feature>
<keyword evidence="8" id="KW-1185">Reference proteome</keyword>